<dbReference type="RefSeq" id="WP_280615698.1">
    <property type="nucleotide sequence ID" value="NZ_JAROYP010000001.1"/>
</dbReference>
<accession>A0AAW6SNV3</accession>
<dbReference type="EMBL" id="JAROYP010000001">
    <property type="protein sequence ID" value="MDH5159860.1"/>
    <property type="molecule type" value="Genomic_DNA"/>
</dbReference>
<comment type="caution">
    <text evidence="1">The sequence shown here is derived from an EMBL/GenBank/DDBJ whole genome shotgun (WGS) entry which is preliminary data.</text>
</comment>
<gene>
    <name evidence="1" type="ORF">P5X88_02865</name>
</gene>
<evidence type="ECO:0000313" key="2">
    <source>
        <dbReference type="Proteomes" id="UP001159179"/>
    </source>
</evidence>
<name>A0AAW6SNV3_9BACI</name>
<dbReference type="AlphaFoldDB" id="A0AAW6SNV3"/>
<proteinExistence type="predicted"/>
<organism evidence="1 2">
    <name type="scientific">Heyndrickxia oleronia</name>
    <dbReference type="NCBI Taxonomy" id="38875"/>
    <lineage>
        <taxon>Bacteria</taxon>
        <taxon>Bacillati</taxon>
        <taxon>Bacillota</taxon>
        <taxon>Bacilli</taxon>
        <taxon>Bacillales</taxon>
        <taxon>Bacillaceae</taxon>
        <taxon>Heyndrickxia</taxon>
    </lineage>
</organism>
<evidence type="ECO:0000313" key="1">
    <source>
        <dbReference type="EMBL" id="MDH5159860.1"/>
    </source>
</evidence>
<dbReference type="Proteomes" id="UP001159179">
    <property type="component" value="Unassembled WGS sequence"/>
</dbReference>
<protein>
    <submittedName>
        <fullName evidence="1">Uncharacterized protein</fullName>
    </submittedName>
</protein>
<sequence>MKGAEIAKLIVDWANDNNMHPDDFDMLFADELLEALEEDE</sequence>
<reference evidence="1" key="1">
    <citation type="submission" date="2023-03" db="EMBL/GenBank/DDBJ databases">
        <title>Bacterial isolates from washroom surfaces on a university campus.</title>
        <authorList>
            <person name="Holman D.B."/>
            <person name="Gzyl K.E."/>
            <person name="Taheri A.E."/>
        </authorList>
    </citation>
    <scope>NUCLEOTIDE SEQUENCE</scope>
    <source>
        <strain evidence="1">RD03</strain>
    </source>
</reference>